<evidence type="ECO:0000259" key="2">
    <source>
        <dbReference type="SMART" id="SM00644"/>
    </source>
</evidence>
<reference evidence="3" key="1">
    <citation type="submission" date="2022-10" db="EMBL/GenBank/DDBJ databases">
        <title>The complete genomes of actinobacterial strains from the NBC collection.</title>
        <authorList>
            <person name="Joergensen T.S."/>
            <person name="Alvarez Arevalo M."/>
            <person name="Sterndorff E.B."/>
            <person name="Faurdal D."/>
            <person name="Vuksanovic O."/>
            <person name="Mourched A.-S."/>
            <person name="Charusanti P."/>
            <person name="Shaw S."/>
            <person name="Blin K."/>
            <person name="Weber T."/>
        </authorList>
    </citation>
    <scope>NUCLEOTIDE SEQUENCE</scope>
    <source>
        <strain evidence="3">NBC_00303</strain>
    </source>
</reference>
<dbReference type="Proteomes" id="UP001432312">
    <property type="component" value="Chromosome"/>
</dbReference>
<sequence>MTHRKPRPKPRLVSRRTAMVCTSSGLIATAFGVVGFDGSPGAGGRTEAAPDEAGATEPPPAKPPGPGQAWMPDAIRKPLAVNFTPGGIREMRGLVLHVQEGENSLHGRFSDPAVQSSSHFWVSQSGEIEQYVSAHDRAWAQGTGNPSWLSVETSGFASRPLTAQQVDSVARIYAWGMAQHGWPLEPASTPLGRGFGIHSMGGRDWGGHACPGPLRSAQTGEILSTARGRYPR</sequence>
<evidence type="ECO:0000313" key="3">
    <source>
        <dbReference type="EMBL" id="WUN77884.1"/>
    </source>
</evidence>
<proteinExistence type="predicted"/>
<dbReference type="CDD" id="cd06583">
    <property type="entry name" value="PGRP"/>
    <property type="match status" value="1"/>
</dbReference>
<feature type="compositionally biased region" description="Pro residues" evidence="1">
    <location>
        <begin position="57"/>
        <end position="66"/>
    </location>
</feature>
<dbReference type="RefSeq" id="WP_328738675.1">
    <property type="nucleotide sequence ID" value="NZ_CP108036.1"/>
</dbReference>
<evidence type="ECO:0000256" key="1">
    <source>
        <dbReference type="SAM" id="MobiDB-lite"/>
    </source>
</evidence>
<gene>
    <name evidence="3" type="ORF">OHA91_04825</name>
</gene>
<evidence type="ECO:0000313" key="4">
    <source>
        <dbReference type="Proteomes" id="UP001432312"/>
    </source>
</evidence>
<keyword evidence="4" id="KW-1185">Reference proteome</keyword>
<dbReference type="Pfam" id="PF01510">
    <property type="entry name" value="Amidase_2"/>
    <property type="match status" value="1"/>
</dbReference>
<dbReference type="GeneID" id="95495334"/>
<dbReference type="SMART" id="SM00644">
    <property type="entry name" value="Ami_2"/>
    <property type="match status" value="1"/>
</dbReference>
<accession>A0ABZ1Q5B3</accession>
<dbReference type="SUPFAM" id="SSF55846">
    <property type="entry name" value="N-acetylmuramoyl-L-alanine amidase-like"/>
    <property type="match status" value="1"/>
</dbReference>
<dbReference type="EMBL" id="CP108036">
    <property type="protein sequence ID" value="WUN77884.1"/>
    <property type="molecule type" value="Genomic_DNA"/>
</dbReference>
<feature type="domain" description="N-acetylmuramoyl-L-alanine amidase" evidence="2">
    <location>
        <begin position="80"/>
        <end position="212"/>
    </location>
</feature>
<dbReference type="InterPro" id="IPR036505">
    <property type="entry name" value="Amidase/PGRP_sf"/>
</dbReference>
<feature type="region of interest" description="Disordered" evidence="1">
    <location>
        <begin position="42"/>
        <end position="68"/>
    </location>
</feature>
<dbReference type="InterPro" id="IPR002502">
    <property type="entry name" value="Amidase_domain"/>
</dbReference>
<name>A0ABZ1Q5B3_9ACTN</name>
<protein>
    <submittedName>
        <fullName evidence="3">N-acetylmuramoyl-L-alanine amidase</fullName>
    </submittedName>
</protein>
<dbReference type="Gene3D" id="3.40.80.10">
    <property type="entry name" value="Peptidoglycan recognition protein-like"/>
    <property type="match status" value="1"/>
</dbReference>
<organism evidence="3 4">
    <name type="scientific">Streptomyces erythrochromogenes</name>
    <dbReference type="NCBI Taxonomy" id="285574"/>
    <lineage>
        <taxon>Bacteria</taxon>
        <taxon>Bacillati</taxon>
        <taxon>Actinomycetota</taxon>
        <taxon>Actinomycetes</taxon>
        <taxon>Kitasatosporales</taxon>
        <taxon>Streptomycetaceae</taxon>
        <taxon>Streptomyces</taxon>
    </lineage>
</organism>